<comment type="caution">
    <text evidence="1">The sequence shown here is derived from an EMBL/GenBank/DDBJ whole genome shotgun (WGS) entry which is preliminary data.</text>
</comment>
<protein>
    <submittedName>
        <fullName evidence="1">Uncharacterized protein</fullName>
    </submittedName>
</protein>
<sequence length="75" mass="8333">MTTSTTLLRGVACTYETFPCYHVLSLLVNNEDGIPIFQPTLVENEVYRFLRALHILPTVPKQATTTSISQAHLVG</sequence>
<proteinExistence type="predicted"/>
<evidence type="ECO:0000313" key="1">
    <source>
        <dbReference type="EMBL" id="KAF0764352.1"/>
    </source>
</evidence>
<gene>
    <name evidence="1" type="ORF">AaE_003076</name>
</gene>
<accession>A0A6A5AWU7</accession>
<dbReference type="EMBL" id="VJMI01007251">
    <property type="protein sequence ID" value="KAF0764352.1"/>
    <property type="molecule type" value="Genomic_DNA"/>
</dbReference>
<reference evidence="1 2" key="1">
    <citation type="submission" date="2019-06" db="EMBL/GenBank/DDBJ databases">
        <title>Genomics analysis of Aphanomyces spp. identifies a new class of oomycete effector associated with host adaptation.</title>
        <authorList>
            <person name="Gaulin E."/>
        </authorList>
    </citation>
    <scope>NUCLEOTIDE SEQUENCE [LARGE SCALE GENOMIC DNA]</scope>
    <source>
        <strain evidence="1 2">E</strain>
    </source>
</reference>
<evidence type="ECO:0000313" key="2">
    <source>
        <dbReference type="Proteomes" id="UP000469452"/>
    </source>
</evidence>
<name>A0A6A5AWU7_APHAT</name>
<feature type="non-terminal residue" evidence="1">
    <location>
        <position position="75"/>
    </location>
</feature>
<dbReference type="Proteomes" id="UP000469452">
    <property type="component" value="Unassembled WGS sequence"/>
</dbReference>
<organism evidence="1 2">
    <name type="scientific">Aphanomyces astaci</name>
    <name type="common">Crayfish plague agent</name>
    <dbReference type="NCBI Taxonomy" id="112090"/>
    <lineage>
        <taxon>Eukaryota</taxon>
        <taxon>Sar</taxon>
        <taxon>Stramenopiles</taxon>
        <taxon>Oomycota</taxon>
        <taxon>Saprolegniomycetes</taxon>
        <taxon>Saprolegniales</taxon>
        <taxon>Verrucalvaceae</taxon>
        <taxon>Aphanomyces</taxon>
    </lineage>
</organism>
<dbReference type="AlphaFoldDB" id="A0A6A5AWU7"/>